<dbReference type="PANTHER" id="PTHR12128:SF66">
    <property type="entry name" value="4-HYDROXY-2-OXOGLUTARATE ALDOLASE, MITOCHONDRIAL"/>
    <property type="match status" value="1"/>
</dbReference>
<dbReference type="InterPro" id="IPR013785">
    <property type="entry name" value="Aldolase_TIM"/>
</dbReference>
<evidence type="ECO:0000256" key="2">
    <source>
        <dbReference type="ARBA" id="ARBA00023239"/>
    </source>
</evidence>
<dbReference type="SMART" id="SM01130">
    <property type="entry name" value="DHDPS"/>
    <property type="match status" value="1"/>
</dbReference>
<evidence type="ECO:0000256" key="6">
    <source>
        <dbReference type="PIRSR" id="PIRSR001365-2"/>
    </source>
</evidence>
<dbReference type="PIRSF" id="PIRSF001365">
    <property type="entry name" value="DHDPS"/>
    <property type="match status" value="1"/>
</dbReference>
<protein>
    <submittedName>
        <fullName evidence="7">4-hydroxy-tetrahydrodipicolinate synthase</fullName>
        <ecNumber evidence="7">4.3.3.7</ecNumber>
    </submittedName>
</protein>
<keyword evidence="2 4" id="KW-0456">Lyase</keyword>
<dbReference type="InterPro" id="IPR002220">
    <property type="entry name" value="DapA-like"/>
</dbReference>
<reference evidence="7 8" key="1">
    <citation type="submission" date="2020-08" db="EMBL/GenBank/DDBJ databases">
        <title>Genomic Encyclopedia of Type Strains, Phase IV (KMG-IV): sequencing the most valuable type-strain genomes for metagenomic binning, comparative biology and taxonomic classification.</title>
        <authorList>
            <person name="Goeker M."/>
        </authorList>
    </citation>
    <scope>NUCLEOTIDE SEQUENCE [LARGE SCALE GENOMIC DNA]</scope>
    <source>
        <strain evidence="7 8">DSM 19612</strain>
    </source>
</reference>
<keyword evidence="3" id="KW-0704">Schiff base</keyword>
<dbReference type="Gene3D" id="3.20.20.70">
    <property type="entry name" value="Aldolase class I"/>
    <property type="match status" value="1"/>
</dbReference>
<evidence type="ECO:0000313" key="8">
    <source>
        <dbReference type="Proteomes" id="UP000581688"/>
    </source>
</evidence>
<proteinExistence type="inferred from homology"/>
<evidence type="ECO:0000256" key="1">
    <source>
        <dbReference type="ARBA" id="ARBA00007592"/>
    </source>
</evidence>
<dbReference type="PRINTS" id="PR00146">
    <property type="entry name" value="DHPICSNTHASE"/>
</dbReference>
<evidence type="ECO:0000256" key="4">
    <source>
        <dbReference type="PIRNR" id="PIRNR001365"/>
    </source>
</evidence>
<dbReference type="AlphaFoldDB" id="A0A841Q7M4"/>
<evidence type="ECO:0000256" key="5">
    <source>
        <dbReference type="PIRSR" id="PIRSR001365-1"/>
    </source>
</evidence>
<dbReference type="GO" id="GO:0008840">
    <property type="term" value="F:4-hydroxy-tetrahydrodipicolinate synthase activity"/>
    <property type="evidence" value="ECO:0007669"/>
    <property type="project" value="UniProtKB-EC"/>
</dbReference>
<accession>A0A841Q7M4</accession>
<dbReference type="RefSeq" id="WP_174496971.1">
    <property type="nucleotide sequence ID" value="NZ_CADDWK010000010.1"/>
</dbReference>
<feature type="active site" description="Proton donor/acceptor" evidence="5">
    <location>
        <position position="137"/>
    </location>
</feature>
<feature type="binding site" evidence="6">
    <location>
        <position position="47"/>
    </location>
    <ligand>
        <name>pyruvate</name>
        <dbReference type="ChEBI" id="CHEBI:15361"/>
    </ligand>
</feature>
<dbReference type="CDD" id="cd00408">
    <property type="entry name" value="DHDPS-like"/>
    <property type="match status" value="1"/>
</dbReference>
<comment type="similarity">
    <text evidence="1 4">Belongs to the DapA family.</text>
</comment>
<name>A0A841Q7M4_9BACI</name>
<dbReference type="SUPFAM" id="SSF51569">
    <property type="entry name" value="Aldolase"/>
    <property type="match status" value="1"/>
</dbReference>
<evidence type="ECO:0000313" key="7">
    <source>
        <dbReference type="EMBL" id="MBB6454579.1"/>
    </source>
</evidence>
<keyword evidence="8" id="KW-1185">Reference proteome</keyword>
<dbReference type="GO" id="GO:0044281">
    <property type="term" value="P:small molecule metabolic process"/>
    <property type="evidence" value="ECO:0007669"/>
    <property type="project" value="UniProtKB-ARBA"/>
</dbReference>
<feature type="active site" description="Schiff-base intermediate with substrate" evidence="5">
    <location>
        <position position="166"/>
    </location>
</feature>
<dbReference type="PROSITE" id="PS00666">
    <property type="entry name" value="DHDPS_2"/>
    <property type="match status" value="1"/>
</dbReference>
<organism evidence="7 8">
    <name type="scientific">Salirhabdus euzebyi</name>
    <dbReference type="NCBI Taxonomy" id="394506"/>
    <lineage>
        <taxon>Bacteria</taxon>
        <taxon>Bacillati</taxon>
        <taxon>Bacillota</taxon>
        <taxon>Bacilli</taxon>
        <taxon>Bacillales</taxon>
        <taxon>Bacillaceae</taxon>
        <taxon>Salirhabdus</taxon>
    </lineage>
</organism>
<dbReference type="Pfam" id="PF00701">
    <property type="entry name" value="DHDPS"/>
    <property type="match status" value="1"/>
</dbReference>
<dbReference type="PANTHER" id="PTHR12128">
    <property type="entry name" value="DIHYDRODIPICOLINATE SYNTHASE"/>
    <property type="match status" value="1"/>
</dbReference>
<dbReference type="EC" id="4.3.3.7" evidence="7"/>
<gene>
    <name evidence="7" type="ORF">HNQ94_003068</name>
</gene>
<dbReference type="EMBL" id="JACHGH010000010">
    <property type="protein sequence ID" value="MBB6454579.1"/>
    <property type="molecule type" value="Genomic_DNA"/>
</dbReference>
<feature type="binding site" evidence="6">
    <location>
        <position position="208"/>
    </location>
    <ligand>
        <name>pyruvate</name>
        <dbReference type="ChEBI" id="CHEBI:15361"/>
    </ligand>
</feature>
<dbReference type="Proteomes" id="UP000581688">
    <property type="component" value="Unassembled WGS sequence"/>
</dbReference>
<evidence type="ECO:0000256" key="3">
    <source>
        <dbReference type="ARBA" id="ARBA00023270"/>
    </source>
</evidence>
<sequence length="301" mass="33274">MKRLYGVTTAMVTPLDEKGNPQLDQLDQLTEFLISKGVHCLYPLGTTGEMLRLSVKERKAVAERIVQKVAGRVTVYVHVGAMKQEDTISLAQHAHAIGADGIGVVTPIYFSASEQELEEYFVNVSSSVPEDFPVYLYNIPQCASNDLSANVAQNVANRCKNVIGIKYSYPDLLRVNEYLGINEGQFSVLPGVDKLFLAELAMGCDGVVSGVSCVYPEPFVELYNSFKNNDLESARKFQKLAIDICETLKSGSNMAYFKSALKMRGLDVGYMKAPQMDLSESEKSILEENLKEIDSVWTLKA</sequence>
<dbReference type="InterPro" id="IPR020625">
    <property type="entry name" value="Schiff_base-form_aldolases_AS"/>
</dbReference>
<comment type="caution">
    <text evidence="7">The sequence shown here is derived from an EMBL/GenBank/DDBJ whole genome shotgun (WGS) entry which is preliminary data.</text>
</comment>